<dbReference type="AlphaFoldDB" id="E9FTN5"/>
<evidence type="ECO:0000313" key="1">
    <source>
        <dbReference type="EMBL" id="EFX89394.1"/>
    </source>
</evidence>
<proteinExistence type="predicted"/>
<dbReference type="InParanoid" id="E9FTN5"/>
<protein>
    <submittedName>
        <fullName evidence="1">Uncharacterized protein</fullName>
    </submittedName>
</protein>
<dbReference type="Proteomes" id="UP000000305">
    <property type="component" value="Unassembled WGS sequence"/>
</dbReference>
<gene>
    <name evidence="1" type="ORF">DAPPUDRAFT_233269</name>
</gene>
<dbReference type="EMBL" id="GL732524">
    <property type="protein sequence ID" value="EFX89394.1"/>
    <property type="molecule type" value="Genomic_DNA"/>
</dbReference>
<reference evidence="1 2" key="1">
    <citation type="journal article" date="2011" name="Science">
        <title>The ecoresponsive genome of Daphnia pulex.</title>
        <authorList>
            <person name="Colbourne J.K."/>
            <person name="Pfrender M.E."/>
            <person name="Gilbert D."/>
            <person name="Thomas W.K."/>
            <person name="Tucker A."/>
            <person name="Oakley T.H."/>
            <person name="Tokishita S."/>
            <person name="Aerts A."/>
            <person name="Arnold G.J."/>
            <person name="Basu M.K."/>
            <person name="Bauer D.J."/>
            <person name="Caceres C.E."/>
            <person name="Carmel L."/>
            <person name="Casola C."/>
            <person name="Choi J.H."/>
            <person name="Detter J.C."/>
            <person name="Dong Q."/>
            <person name="Dusheyko S."/>
            <person name="Eads B.D."/>
            <person name="Frohlich T."/>
            <person name="Geiler-Samerotte K.A."/>
            <person name="Gerlach D."/>
            <person name="Hatcher P."/>
            <person name="Jogdeo S."/>
            <person name="Krijgsveld J."/>
            <person name="Kriventseva E.V."/>
            <person name="Kultz D."/>
            <person name="Laforsch C."/>
            <person name="Lindquist E."/>
            <person name="Lopez J."/>
            <person name="Manak J.R."/>
            <person name="Muller J."/>
            <person name="Pangilinan J."/>
            <person name="Patwardhan R.P."/>
            <person name="Pitluck S."/>
            <person name="Pritham E.J."/>
            <person name="Rechtsteiner A."/>
            <person name="Rho M."/>
            <person name="Rogozin I.B."/>
            <person name="Sakarya O."/>
            <person name="Salamov A."/>
            <person name="Schaack S."/>
            <person name="Shapiro H."/>
            <person name="Shiga Y."/>
            <person name="Skalitzky C."/>
            <person name="Smith Z."/>
            <person name="Souvorov A."/>
            <person name="Sung W."/>
            <person name="Tang Z."/>
            <person name="Tsuchiya D."/>
            <person name="Tu H."/>
            <person name="Vos H."/>
            <person name="Wang M."/>
            <person name="Wolf Y.I."/>
            <person name="Yamagata H."/>
            <person name="Yamada T."/>
            <person name="Ye Y."/>
            <person name="Shaw J.R."/>
            <person name="Andrews J."/>
            <person name="Crease T.J."/>
            <person name="Tang H."/>
            <person name="Lucas S.M."/>
            <person name="Robertson H.M."/>
            <person name="Bork P."/>
            <person name="Koonin E.V."/>
            <person name="Zdobnov E.M."/>
            <person name="Grigoriev I.V."/>
            <person name="Lynch M."/>
            <person name="Boore J.L."/>
        </authorList>
    </citation>
    <scope>NUCLEOTIDE SEQUENCE [LARGE SCALE GENOMIC DNA]</scope>
</reference>
<name>E9FTN5_DAPPU</name>
<keyword evidence="2" id="KW-1185">Reference proteome</keyword>
<dbReference type="HOGENOM" id="CLU_2998530_0_0_1"/>
<evidence type="ECO:0000313" key="2">
    <source>
        <dbReference type="Proteomes" id="UP000000305"/>
    </source>
</evidence>
<accession>E9FTN5</accession>
<dbReference type="KEGG" id="dpx:DAPPUDRAFT_233269"/>
<organism evidence="1 2">
    <name type="scientific">Daphnia pulex</name>
    <name type="common">Water flea</name>
    <dbReference type="NCBI Taxonomy" id="6669"/>
    <lineage>
        <taxon>Eukaryota</taxon>
        <taxon>Metazoa</taxon>
        <taxon>Ecdysozoa</taxon>
        <taxon>Arthropoda</taxon>
        <taxon>Crustacea</taxon>
        <taxon>Branchiopoda</taxon>
        <taxon>Diplostraca</taxon>
        <taxon>Cladocera</taxon>
        <taxon>Anomopoda</taxon>
        <taxon>Daphniidae</taxon>
        <taxon>Daphnia</taxon>
    </lineage>
</organism>
<sequence>MEYVFTKRKNYLPTEFTILLVVVENSKSSCRVMVLKWVGLGISPIVSRDSARIAAQN</sequence>